<dbReference type="PRINTS" id="PR00352">
    <property type="entry name" value="3FE4SFRDOXIN"/>
</dbReference>
<evidence type="ECO:0000256" key="4">
    <source>
        <dbReference type="ARBA" id="ARBA00022982"/>
    </source>
</evidence>
<evidence type="ECO:0000256" key="7">
    <source>
        <dbReference type="ARBA" id="ARBA00023291"/>
    </source>
</evidence>
<organism evidence="9 10">
    <name type="scientific">Pseudonocardia parietis</name>
    <dbReference type="NCBI Taxonomy" id="570936"/>
    <lineage>
        <taxon>Bacteria</taxon>
        <taxon>Bacillati</taxon>
        <taxon>Actinomycetota</taxon>
        <taxon>Actinomycetes</taxon>
        <taxon>Pseudonocardiales</taxon>
        <taxon>Pseudonocardiaceae</taxon>
        <taxon>Pseudonocardia</taxon>
    </lineage>
</organism>
<sequence>MARKIEIDRDLCMGSGQCLFYAPHTFDQDDTTIAIVADADGDPADDIRTAVNTCPTRALSFDEDGA</sequence>
<reference evidence="9 10" key="1">
    <citation type="submission" date="2021-03" db="EMBL/GenBank/DDBJ databases">
        <title>Sequencing the genomes of 1000 actinobacteria strains.</title>
        <authorList>
            <person name="Klenk H.-P."/>
        </authorList>
    </citation>
    <scope>NUCLEOTIDE SEQUENCE [LARGE SCALE GENOMIC DNA]</scope>
    <source>
        <strain evidence="9 10">DSM 45256</strain>
    </source>
</reference>
<evidence type="ECO:0000256" key="6">
    <source>
        <dbReference type="ARBA" id="ARBA00023014"/>
    </source>
</evidence>
<comment type="cofactor">
    <cofactor evidence="1">
        <name>[3Fe-4S] cluster</name>
        <dbReference type="ChEBI" id="CHEBI:21137"/>
    </cofactor>
</comment>
<dbReference type="SUPFAM" id="SSF54862">
    <property type="entry name" value="4Fe-4S ferredoxins"/>
    <property type="match status" value="1"/>
</dbReference>
<protein>
    <recommendedName>
        <fullName evidence="8">Ferredoxin</fullName>
    </recommendedName>
</protein>
<dbReference type="PANTHER" id="PTHR36923:SF3">
    <property type="entry name" value="FERREDOXIN"/>
    <property type="match status" value="1"/>
</dbReference>
<dbReference type="Proteomes" id="UP001519295">
    <property type="component" value="Unassembled WGS sequence"/>
</dbReference>
<evidence type="ECO:0000256" key="3">
    <source>
        <dbReference type="ARBA" id="ARBA00022723"/>
    </source>
</evidence>
<keyword evidence="3 8" id="KW-0479">Metal-binding</keyword>
<dbReference type="InterPro" id="IPR051269">
    <property type="entry name" value="Fe-S_cluster_ET"/>
</dbReference>
<dbReference type="InterPro" id="IPR001080">
    <property type="entry name" value="3Fe4S_ferredoxin"/>
</dbReference>
<evidence type="ECO:0000313" key="9">
    <source>
        <dbReference type="EMBL" id="MBP2367662.1"/>
    </source>
</evidence>
<name>A0ABS4VUP7_9PSEU</name>
<keyword evidence="5 8" id="KW-0408">Iron</keyword>
<keyword evidence="10" id="KW-1185">Reference proteome</keyword>
<keyword evidence="7" id="KW-0003">3Fe-4S</keyword>
<keyword evidence="4 8" id="KW-0249">Electron transport</keyword>
<evidence type="ECO:0000256" key="8">
    <source>
        <dbReference type="RuleBase" id="RU368020"/>
    </source>
</evidence>
<comment type="function">
    <text evidence="8">Ferredoxins are iron-sulfur proteins that transfer electrons in a wide variety of metabolic reactions.</text>
</comment>
<keyword evidence="2 8" id="KW-0813">Transport</keyword>
<evidence type="ECO:0000256" key="2">
    <source>
        <dbReference type="ARBA" id="ARBA00022448"/>
    </source>
</evidence>
<evidence type="ECO:0000313" key="10">
    <source>
        <dbReference type="Proteomes" id="UP001519295"/>
    </source>
</evidence>
<evidence type="ECO:0000256" key="5">
    <source>
        <dbReference type="ARBA" id="ARBA00023004"/>
    </source>
</evidence>
<dbReference type="Pfam" id="PF13370">
    <property type="entry name" value="Fer4_13"/>
    <property type="match status" value="1"/>
</dbReference>
<proteinExistence type="predicted"/>
<accession>A0ABS4VUP7</accession>
<dbReference type="EMBL" id="JAGINU010000001">
    <property type="protein sequence ID" value="MBP2367662.1"/>
    <property type="molecule type" value="Genomic_DNA"/>
</dbReference>
<dbReference type="Gene3D" id="3.30.70.20">
    <property type="match status" value="1"/>
</dbReference>
<dbReference type="PANTHER" id="PTHR36923">
    <property type="entry name" value="FERREDOXIN"/>
    <property type="match status" value="1"/>
</dbReference>
<keyword evidence="6 8" id="KW-0411">Iron-sulfur</keyword>
<dbReference type="RefSeq" id="WP_210027804.1">
    <property type="nucleotide sequence ID" value="NZ_JAGINU010000001.1"/>
</dbReference>
<evidence type="ECO:0000256" key="1">
    <source>
        <dbReference type="ARBA" id="ARBA00001927"/>
    </source>
</evidence>
<comment type="caution">
    <text evidence="9">The sequence shown here is derived from an EMBL/GenBank/DDBJ whole genome shotgun (WGS) entry which is preliminary data.</text>
</comment>
<gene>
    <name evidence="9" type="ORF">JOF36_003358</name>
</gene>